<feature type="region of interest" description="Disordered" evidence="1">
    <location>
        <begin position="48"/>
        <end position="74"/>
    </location>
</feature>
<protein>
    <submittedName>
        <fullName evidence="2">Uncharacterized protein</fullName>
    </submittedName>
</protein>
<evidence type="ECO:0000313" key="2">
    <source>
        <dbReference type="EMBL" id="CAH3107728.1"/>
    </source>
</evidence>
<proteinExistence type="predicted"/>
<feature type="non-terminal residue" evidence="2">
    <location>
        <position position="126"/>
    </location>
</feature>
<dbReference type="AlphaFoldDB" id="A0AAU9WA91"/>
<reference evidence="2 4" key="1">
    <citation type="submission" date="2022-05" db="EMBL/GenBank/DDBJ databases">
        <authorList>
            <consortium name="Genoscope - CEA"/>
            <person name="William W."/>
        </authorList>
    </citation>
    <scope>NUCLEOTIDE SEQUENCE [LARGE SCALE GENOMIC DNA]</scope>
</reference>
<sequence>MVCKTREVGRMTEEIQSRILLTIMGIVSAPHGQDRTILSEKRLMEQVEKMSTSQPIAEQHEDPEVSPIFSRSVRESEVSQNPTCYFTKNEVLMKMWRPPDVPTEEELAVQYQIIVPKTYRPDVLST</sequence>
<evidence type="ECO:0000313" key="3">
    <source>
        <dbReference type="EMBL" id="CAH3107742.1"/>
    </source>
</evidence>
<accession>A0AAU9WA91</accession>
<name>A0AAU9WA91_9CNID</name>
<dbReference type="Proteomes" id="UP001159428">
    <property type="component" value="Unassembled WGS sequence"/>
</dbReference>
<comment type="caution">
    <text evidence="2">The sequence shown here is derived from an EMBL/GenBank/DDBJ whole genome shotgun (WGS) entry which is preliminary data.</text>
</comment>
<keyword evidence="4" id="KW-1185">Reference proteome</keyword>
<dbReference type="EMBL" id="CALNXJ010000011">
    <property type="protein sequence ID" value="CAH3107728.1"/>
    <property type="molecule type" value="Genomic_DNA"/>
</dbReference>
<dbReference type="EMBL" id="CALNXJ010000011">
    <property type="protein sequence ID" value="CAH3107742.1"/>
    <property type="molecule type" value="Genomic_DNA"/>
</dbReference>
<gene>
    <name evidence="3" type="ORF">PMEA_00003060</name>
    <name evidence="2" type="ORF">PMEA_00003191</name>
</gene>
<evidence type="ECO:0000256" key="1">
    <source>
        <dbReference type="SAM" id="MobiDB-lite"/>
    </source>
</evidence>
<organism evidence="2 4">
    <name type="scientific">Pocillopora meandrina</name>
    <dbReference type="NCBI Taxonomy" id="46732"/>
    <lineage>
        <taxon>Eukaryota</taxon>
        <taxon>Metazoa</taxon>
        <taxon>Cnidaria</taxon>
        <taxon>Anthozoa</taxon>
        <taxon>Hexacorallia</taxon>
        <taxon>Scleractinia</taxon>
        <taxon>Astrocoeniina</taxon>
        <taxon>Pocilloporidae</taxon>
        <taxon>Pocillopora</taxon>
    </lineage>
</organism>
<evidence type="ECO:0000313" key="4">
    <source>
        <dbReference type="Proteomes" id="UP001159428"/>
    </source>
</evidence>